<evidence type="ECO:0008006" key="3">
    <source>
        <dbReference type="Google" id="ProtNLM"/>
    </source>
</evidence>
<evidence type="ECO:0000313" key="2">
    <source>
        <dbReference type="Proteomes" id="UP001147700"/>
    </source>
</evidence>
<accession>A0ABT4RQK1</accession>
<comment type="caution">
    <text evidence="1">The sequence shown here is derived from an EMBL/GenBank/DDBJ whole genome shotgun (WGS) entry which is preliminary data.</text>
</comment>
<dbReference type="RefSeq" id="WP_270006689.1">
    <property type="nucleotide sequence ID" value="NZ_JAPCID010000046.1"/>
</dbReference>
<gene>
    <name evidence="1" type="ORF">OJ962_25325</name>
</gene>
<organism evidence="1 2">
    <name type="scientific">Solirubrobacter deserti</name>
    <dbReference type="NCBI Taxonomy" id="2282478"/>
    <lineage>
        <taxon>Bacteria</taxon>
        <taxon>Bacillati</taxon>
        <taxon>Actinomycetota</taxon>
        <taxon>Thermoleophilia</taxon>
        <taxon>Solirubrobacterales</taxon>
        <taxon>Solirubrobacteraceae</taxon>
        <taxon>Solirubrobacter</taxon>
    </lineage>
</organism>
<proteinExistence type="predicted"/>
<protein>
    <recommendedName>
        <fullName evidence="3">Bacterial Ig-like domain-containing protein</fullName>
    </recommendedName>
</protein>
<reference evidence="1" key="1">
    <citation type="submission" date="2022-10" db="EMBL/GenBank/DDBJ databases">
        <title>The WGS of Solirubrobacter sp. CPCC 204708.</title>
        <authorList>
            <person name="Jiang Z."/>
        </authorList>
    </citation>
    <scope>NUCLEOTIDE SEQUENCE</scope>
    <source>
        <strain evidence="1">CPCC 204708</strain>
    </source>
</reference>
<keyword evidence="2" id="KW-1185">Reference proteome</keyword>
<sequence>MALGLFAPASASAATVTVTGDDGNPVALTPGVATPLRTINQTVALDVPQGDGASYKWIATGPSGTTATSISTDNCWSTIRKDSGRIVYAGNGPYTLTLSTYTDTRCTSGAKSTAYSWSVNAGVSLGQPGGPLLLRPANSLTTNTHLIDFAGNPGTSVYEVRYAKGGTIGPDGAIAGPSNPARVDDATGKVAFSPYDGPGAYVMVARATYLGAATPWSAPITINMQSPFDISSVSFPDSRGPSYQLAATVREKAIAGGRVTVAVAKGKKGKRFRTLGKARVNSQGVLKLRFRLARGTYRVRFSYSGGPAVTRGTQYGSMRITRRIF</sequence>
<evidence type="ECO:0000313" key="1">
    <source>
        <dbReference type="EMBL" id="MDA0140843.1"/>
    </source>
</evidence>
<name>A0ABT4RQK1_9ACTN</name>
<dbReference type="Proteomes" id="UP001147700">
    <property type="component" value="Unassembled WGS sequence"/>
</dbReference>
<dbReference type="EMBL" id="JAPCID010000046">
    <property type="protein sequence ID" value="MDA0140843.1"/>
    <property type="molecule type" value="Genomic_DNA"/>
</dbReference>